<feature type="domain" description="Proline dehydrogenase" evidence="2">
    <location>
        <begin position="197"/>
        <end position="435"/>
    </location>
</feature>
<gene>
    <name evidence="3" type="ORF">SAMN05444920_104198</name>
</gene>
<evidence type="ECO:0000313" key="3">
    <source>
        <dbReference type="EMBL" id="SEG74698.1"/>
    </source>
</evidence>
<accession>A0A1H6CP32</accession>
<evidence type="ECO:0000256" key="1">
    <source>
        <dbReference type="ARBA" id="ARBA00023002"/>
    </source>
</evidence>
<dbReference type="Proteomes" id="UP000236732">
    <property type="component" value="Unassembled WGS sequence"/>
</dbReference>
<dbReference type="InterPro" id="IPR015659">
    <property type="entry name" value="Proline_oxidase"/>
</dbReference>
<dbReference type="PANTHER" id="PTHR13914:SF0">
    <property type="entry name" value="PROLINE DEHYDROGENASE 1, MITOCHONDRIAL"/>
    <property type="match status" value="1"/>
</dbReference>
<dbReference type="Gene3D" id="3.20.20.220">
    <property type="match status" value="1"/>
</dbReference>
<dbReference type="PANTHER" id="PTHR13914">
    <property type="entry name" value="PROLINE OXIDASE"/>
    <property type="match status" value="1"/>
</dbReference>
<dbReference type="GO" id="GO:0004657">
    <property type="term" value="F:proline dehydrogenase activity"/>
    <property type="evidence" value="ECO:0007669"/>
    <property type="project" value="InterPro"/>
</dbReference>
<proteinExistence type="predicted"/>
<organism evidence="3 4">
    <name type="scientific">Nonomuraea solani</name>
    <dbReference type="NCBI Taxonomy" id="1144553"/>
    <lineage>
        <taxon>Bacteria</taxon>
        <taxon>Bacillati</taxon>
        <taxon>Actinomycetota</taxon>
        <taxon>Actinomycetes</taxon>
        <taxon>Streptosporangiales</taxon>
        <taxon>Streptosporangiaceae</taxon>
        <taxon>Nonomuraea</taxon>
    </lineage>
</organism>
<dbReference type="InterPro" id="IPR002872">
    <property type="entry name" value="Proline_DH_dom"/>
</dbReference>
<sequence>MSLTVVVFSTAIMMHDMFLALGAVPSYRVIVTFFPVSVTLTRLSTVQGATPDHQVSWIFLPFETGFALVHWILWTLIALRVGLTGSGPFVGVVVTGFDTTGGFSGVEGAALPAGWAAPHPVASTRHPARRVAVIVRISLRRITRPGGSVFSVEHVLRQAMLALSKSRRAERLVTTSPLTSDVVGRYVAGDIGAVVGDLTRKGLLVTVDHLGEEVTDQAQAEAAVGDHLALLRLLPAGADVSIKLTALGLRLSRGLALDHAAAICAAAERKGVTVTLDAEEHDTIPGLHAVHAALRREHPEVGVVVQAYLPDSLDRCEKLVGARVRLCKGAYTAPGAYTRTADIDRAFVRCLKVLMAGTGYPMVATHDPRLVRIASTLAVLDGRDLTGFEYQMLYGVRPEEQARLAGLGARMRVYVPYGSDWYAYLMRRLAERPRNLAFFLRSLASRR</sequence>
<keyword evidence="1" id="KW-0560">Oxidoreductase</keyword>
<name>A0A1H6CP32_9ACTN</name>
<evidence type="ECO:0000313" key="4">
    <source>
        <dbReference type="Proteomes" id="UP000236732"/>
    </source>
</evidence>
<reference evidence="3 4" key="1">
    <citation type="submission" date="2016-10" db="EMBL/GenBank/DDBJ databases">
        <authorList>
            <person name="de Groot N.N."/>
        </authorList>
    </citation>
    <scope>NUCLEOTIDE SEQUENCE [LARGE SCALE GENOMIC DNA]</scope>
    <source>
        <strain evidence="3 4">CGMCC 4.7037</strain>
    </source>
</reference>
<protein>
    <submittedName>
        <fullName evidence="3">Proline dehydrogenase</fullName>
    </submittedName>
</protein>
<dbReference type="EMBL" id="FNVT01000004">
    <property type="protein sequence ID" value="SEG74698.1"/>
    <property type="molecule type" value="Genomic_DNA"/>
</dbReference>
<dbReference type="SUPFAM" id="SSF51730">
    <property type="entry name" value="FAD-linked oxidoreductase"/>
    <property type="match status" value="1"/>
</dbReference>
<dbReference type="Pfam" id="PF01619">
    <property type="entry name" value="Pro_dh"/>
    <property type="match status" value="1"/>
</dbReference>
<dbReference type="AlphaFoldDB" id="A0A1H6CP32"/>
<dbReference type="GO" id="GO:0006562">
    <property type="term" value="P:L-proline catabolic process"/>
    <property type="evidence" value="ECO:0007669"/>
    <property type="project" value="InterPro"/>
</dbReference>
<evidence type="ECO:0000259" key="2">
    <source>
        <dbReference type="Pfam" id="PF01619"/>
    </source>
</evidence>
<keyword evidence="4" id="KW-1185">Reference proteome</keyword>
<dbReference type="InterPro" id="IPR029041">
    <property type="entry name" value="FAD-linked_oxidoreductase-like"/>
</dbReference>